<dbReference type="HOGENOM" id="CLU_3284993_0_0_10"/>
<evidence type="ECO:0000313" key="2">
    <source>
        <dbReference type="Proteomes" id="UP000017831"/>
    </source>
</evidence>
<dbReference type="PATRIC" id="fig|1121098.3.peg.1950"/>
<proteinExistence type="predicted"/>
<organism evidence="1 2">
    <name type="scientific">Phocaeicola massiliensis B84634 = Timone 84634 = DSM 17679 = JCM 13223</name>
    <dbReference type="NCBI Taxonomy" id="1121098"/>
    <lineage>
        <taxon>Bacteria</taxon>
        <taxon>Pseudomonadati</taxon>
        <taxon>Bacteroidota</taxon>
        <taxon>Bacteroidia</taxon>
        <taxon>Bacteroidales</taxon>
        <taxon>Bacteroidaceae</taxon>
        <taxon>Phocaeicola</taxon>
    </lineage>
</organism>
<sequence length="40" mass="4477">MEKHTLFKMLMIALCITFSISTVYGSSLQGEPTTKEEPTI</sequence>
<protein>
    <submittedName>
        <fullName evidence="1">Uncharacterized protein</fullName>
    </submittedName>
</protein>
<gene>
    <name evidence="1" type="ORF">HMPREF1534_01923</name>
</gene>
<accession>U6RED1</accession>
<comment type="caution">
    <text evidence="1">The sequence shown here is derived from an EMBL/GenBank/DDBJ whole genome shotgun (WGS) entry which is preliminary data.</text>
</comment>
<dbReference type="AlphaFoldDB" id="U6RED1"/>
<evidence type="ECO:0000313" key="1">
    <source>
        <dbReference type="EMBL" id="EOA54880.1"/>
    </source>
</evidence>
<dbReference type="EMBL" id="AQHY01000024">
    <property type="protein sequence ID" value="EOA54880.1"/>
    <property type="molecule type" value="Genomic_DNA"/>
</dbReference>
<dbReference type="Proteomes" id="UP000017831">
    <property type="component" value="Unassembled WGS sequence"/>
</dbReference>
<name>U6RED1_9BACT</name>
<dbReference type="STRING" id="1121098.HMPREF1534_01923"/>
<reference evidence="1 2" key="1">
    <citation type="submission" date="2013-04" db="EMBL/GenBank/DDBJ databases">
        <title>The Genome Sequence of Bacteroides massiliensis DSM 17679.</title>
        <authorList>
            <consortium name="The Broad Institute Genomics Platform"/>
            <person name="Earl A."/>
            <person name="Ward D."/>
            <person name="Feldgarden M."/>
            <person name="Gevers D."/>
            <person name="Martens E."/>
            <person name="Fenner L."/>
            <person name="Roux V."/>
            <person name="Mallet M.N."/>
            <person name="Raoult D."/>
            <person name="Walker B."/>
            <person name="Young S."/>
            <person name="Zeng Q."/>
            <person name="Gargeya S."/>
            <person name="Fitzgerald M."/>
            <person name="Haas B."/>
            <person name="Abouelleil A."/>
            <person name="Allen A.W."/>
            <person name="Alvarado L."/>
            <person name="Arachchi H.M."/>
            <person name="Berlin A.M."/>
            <person name="Chapman S.B."/>
            <person name="Gainer-Dewar J."/>
            <person name="Goldberg J."/>
            <person name="Griggs A."/>
            <person name="Gujja S."/>
            <person name="Hansen M."/>
            <person name="Howarth C."/>
            <person name="Imamovic A."/>
            <person name="Ireland A."/>
            <person name="Larimer J."/>
            <person name="McCowan C."/>
            <person name="Murphy C."/>
            <person name="Pearson M."/>
            <person name="Poon T.W."/>
            <person name="Priest M."/>
            <person name="Roberts A."/>
            <person name="Saif S."/>
            <person name="Shea T."/>
            <person name="Sisk P."/>
            <person name="Sykes S."/>
            <person name="Wortman J."/>
            <person name="Nusbaum C."/>
            <person name="Birren B."/>
        </authorList>
    </citation>
    <scope>NUCLEOTIDE SEQUENCE [LARGE SCALE GENOMIC DNA]</scope>
    <source>
        <strain evidence="2">B84634 / Timone 84634 / DSM 17679 / JCM 13223</strain>
    </source>
</reference>
<keyword evidence="2" id="KW-1185">Reference proteome</keyword>